<evidence type="ECO:0000256" key="1">
    <source>
        <dbReference type="SAM" id="Phobius"/>
    </source>
</evidence>
<dbReference type="SUPFAM" id="SSF102588">
    <property type="entry name" value="LmbE-like"/>
    <property type="match status" value="1"/>
</dbReference>
<sequence>MTSKQRVQEIINRIKVIVGLHLRNLTSYLLFLWIVVGKSKPLTLSQKSAIVFAPHQDDETLGCGGAIALKRQQGIPVKVVFMTDGRYGFLDRKETTEVINFRKKEAIIALNALGVADSEIIFLDQIDGTLANSIGESRQNLVEQIVQLLQQTAPGEVYVPHRKDFHADHEATYDLVRTAIAQSGMQIELLQYPIWIFWQNPLSFQLQGRDLDGAYRLSINSVRDRKHQAIETYQSQIPGLSRGFLQRFFSPYELFFKE</sequence>
<comment type="caution">
    <text evidence="2">The sequence shown here is derived from an EMBL/GenBank/DDBJ whole genome shotgun (WGS) entry which is preliminary data.</text>
</comment>
<dbReference type="EMBL" id="JTJC03000001">
    <property type="protein sequence ID" value="NHC33302.1"/>
    <property type="molecule type" value="Genomic_DNA"/>
</dbReference>
<dbReference type="PANTHER" id="PTHR12993">
    <property type="entry name" value="N-ACETYLGLUCOSAMINYL-PHOSPHATIDYLINOSITOL DE-N-ACETYLASE-RELATED"/>
    <property type="match status" value="1"/>
</dbReference>
<reference evidence="2 3" key="1">
    <citation type="journal article" date="2015" name="Genome Announc.">
        <title>Draft Genome Sequence of the Terrestrial Cyanobacterium Scytonema millei VB511283, Isolated from Eastern India.</title>
        <authorList>
            <person name="Sen D."/>
            <person name="Chandrababunaidu M.M."/>
            <person name="Singh D."/>
            <person name="Sanghi N."/>
            <person name="Ghorai A."/>
            <person name="Mishra G.P."/>
            <person name="Madduluri M."/>
            <person name="Adhikary S.P."/>
            <person name="Tripathy S."/>
        </authorList>
    </citation>
    <scope>NUCLEOTIDE SEQUENCE [LARGE SCALE GENOMIC DNA]</scope>
    <source>
        <strain evidence="2 3">VB511283</strain>
    </source>
</reference>
<gene>
    <name evidence="2" type="ORF">QH73_0001240</name>
</gene>
<dbReference type="GO" id="GO:0016811">
    <property type="term" value="F:hydrolase activity, acting on carbon-nitrogen (but not peptide) bonds, in linear amides"/>
    <property type="evidence" value="ECO:0007669"/>
    <property type="project" value="TreeGrafter"/>
</dbReference>
<keyword evidence="1" id="KW-1133">Transmembrane helix</keyword>
<organism evidence="2 3">
    <name type="scientific">Scytonema millei VB511283</name>
    <dbReference type="NCBI Taxonomy" id="1245923"/>
    <lineage>
        <taxon>Bacteria</taxon>
        <taxon>Bacillati</taxon>
        <taxon>Cyanobacteriota</taxon>
        <taxon>Cyanophyceae</taxon>
        <taxon>Nostocales</taxon>
        <taxon>Scytonemataceae</taxon>
        <taxon>Scytonema</taxon>
    </lineage>
</organism>
<feature type="transmembrane region" description="Helical" evidence="1">
    <location>
        <begin position="16"/>
        <end position="36"/>
    </location>
</feature>
<dbReference type="OrthoDB" id="9790023at2"/>
<dbReference type="Proteomes" id="UP000031532">
    <property type="component" value="Unassembled WGS sequence"/>
</dbReference>
<protein>
    <submittedName>
        <fullName evidence="2">PIG-L family deacetylase</fullName>
    </submittedName>
</protein>
<dbReference type="InterPro" id="IPR024078">
    <property type="entry name" value="LmbE-like_dom_sf"/>
</dbReference>
<keyword evidence="1" id="KW-0472">Membrane</keyword>
<keyword evidence="1" id="KW-0812">Transmembrane</keyword>
<evidence type="ECO:0000313" key="3">
    <source>
        <dbReference type="Proteomes" id="UP000031532"/>
    </source>
</evidence>
<dbReference type="AlphaFoldDB" id="A0A9X5I391"/>
<dbReference type="InterPro" id="IPR003737">
    <property type="entry name" value="GlcNAc_PI_deacetylase-related"/>
</dbReference>
<proteinExistence type="predicted"/>
<dbReference type="Pfam" id="PF02585">
    <property type="entry name" value="PIG-L"/>
    <property type="match status" value="1"/>
</dbReference>
<dbReference type="RefSeq" id="WP_039714922.1">
    <property type="nucleotide sequence ID" value="NZ_JTJC03000001.1"/>
</dbReference>
<dbReference type="PANTHER" id="PTHR12993:SF29">
    <property type="entry name" value="BLR3841 PROTEIN"/>
    <property type="match status" value="1"/>
</dbReference>
<evidence type="ECO:0000313" key="2">
    <source>
        <dbReference type="EMBL" id="NHC33302.1"/>
    </source>
</evidence>
<keyword evidence="3" id="KW-1185">Reference proteome</keyword>
<name>A0A9X5I391_9CYAN</name>
<accession>A0A9X5I391</accession>
<dbReference type="Gene3D" id="3.40.50.10320">
    <property type="entry name" value="LmbE-like"/>
    <property type="match status" value="1"/>
</dbReference>